<feature type="compositionally biased region" description="Basic residues" evidence="1">
    <location>
        <begin position="1"/>
        <end position="10"/>
    </location>
</feature>
<dbReference type="EMBL" id="CP007029">
    <property type="protein sequence ID" value="AHE99145.1"/>
    <property type="molecule type" value="Genomic_DNA"/>
</dbReference>
<evidence type="ECO:0000256" key="1">
    <source>
        <dbReference type="SAM" id="MobiDB-lite"/>
    </source>
</evidence>
<dbReference type="PANTHER" id="PTHR12526:SF636">
    <property type="entry name" value="BLL3647 PROTEIN"/>
    <property type="match status" value="1"/>
</dbReference>
<feature type="region of interest" description="Disordered" evidence="1">
    <location>
        <begin position="1"/>
        <end position="28"/>
    </location>
</feature>
<dbReference type="AlphaFoldDB" id="W0DQJ9"/>
<sequence length="244" mass="25939">MTGTAMRRRLGVPDSAPAVGTGTQPSEQKAPLDLVEAFAAIRAGRPDARFVIVGDGPLRAAVETRVRAHGLNGCVVMTGLRRDIPDLLPGFDVFVLYSRWEGLPRVLPQAMASGVPIVCTQVDGHAEAVRNGVEGSLVEPGRPNRIAVRGVDLLGIRIKRSFGSALNLGTPSNPIGTALLYLGVAGLYWLAPPIDEFATAVTDPAAYQTLAERLRPSDQWFENVWAELLATVRTAAQTVASLAP</sequence>
<dbReference type="PANTHER" id="PTHR12526">
    <property type="entry name" value="GLYCOSYLTRANSFERASE"/>
    <property type="match status" value="1"/>
</dbReference>
<dbReference type="SUPFAM" id="SSF53756">
    <property type="entry name" value="UDP-Glycosyltransferase/glycogen phosphorylase"/>
    <property type="match status" value="1"/>
</dbReference>
<dbReference type="HOGENOM" id="CLU_1137600_0_0_6"/>
<dbReference type="Gene3D" id="3.40.50.2000">
    <property type="entry name" value="Glycogen Phosphorylase B"/>
    <property type="match status" value="1"/>
</dbReference>
<dbReference type="RefSeq" id="WP_025367568.1">
    <property type="nucleotide sequence ID" value="NZ_CP007029.1"/>
</dbReference>
<keyword evidence="3" id="KW-1185">Reference proteome</keyword>
<protein>
    <submittedName>
        <fullName evidence="2">Metal-dependent hydrolase</fullName>
    </submittedName>
</protein>
<organism evidence="2 3">
    <name type="scientific">Thioalkalivibrio paradoxus ARh 1</name>
    <dbReference type="NCBI Taxonomy" id="713585"/>
    <lineage>
        <taxon>Bacteria</taxon>
        <taxon>Pseudomonadati</taxon>
        <taxon>Pseudomonadota</taxon>
        <taxon>Gammaproteobacteria</taxon>
        <taxon>Chromatiales</taxon>
        <taxon>Ectothiorhodospiraceae</taxon>
        <taxon>Thioalkalivibrio</taxon>
    </lineage>
</organism>
<keyword evidence="2" id="KW-0378">Hydrolase</keyword>
<name>W0DQJ9_9GAMM</name>
<gene>
    <name evidence="2" type="ORF">THITH_13735</name>
</gene>
<dbReference type="STRING" id="713585.THITH_13735"/>
<proteinExistence type="predicted"/>
<dbReference type="KEGG" id="tti:THITH_13735"/>
<dbReference type="OrthoDB" id="9775208at2"/>
<accession>W0DQJ9</accession>
<dbReference type="GO" id="GO:0016787">
    <property type="term" value="F:hydrolase activity"/>
    <property type="evidence" value="ECO:0007669"/>
    <property type="project" value="UniProtKB-KW"/>
</dbReference>
<evidence type="ECO:0000313" key="2">
    <source>
        <dbReference type="EMBL" id="AHE99145.1"/>
    </source>
</evidence>
<reference evidence="2 3" key="1">
    <citation type="submission" date="2013-12" db="EMBL/GenBank/DDBJ databases">
        <authorList>
            <consortium name="DOE Joint Genome Institute"/>
            <person name="Muyzer G."/>
            <person name="Huntemann M."/>
            <person name="Han J."/>
            <person name="Chen A."/>
            <person name="Kyrpides N."/>
            <person name="Mavromatis K."/>
            <person name="Markowitz V."/>
            <person name="Palaniappan K."/>
            <person name="Ivanova N."/>
            <person name="Schaumberg A."/>
            <person name="Pati A."/>
            <person name="Liolios K."/>
            <person name="Nordberg H.P."/>
            <person name="Cantor M.N."/>
            <person name="Hua S.X."/>
            <person name="Woyke T."/>
        </authorList>
    </citation>
    <scope>NUCLEOTIDE SEQUENCE [LARGE SCALE GENOMIC DNA]</scope>
    <source>
        <strain evidence="2 3">ARh 1</strain>
    </source>
</reference>
<dbReference type="Pfam" id="PF13692">
    <property type="entry name" value="Glyco_trans_1_4"/>
    <property type="match status" value="1"/>
</dbReference>
<dbReference type="Proteomes" id="UP000005289">
    <property type="component" value="Chromosome"/>
</dbReference>
<evidence type="ECO:0000313" key="3">
    <source>
        <dbReference type="Proteomes" id="UP000005289"/>
    </source>
</evidence>
<dbReference type="GO" id="GO:0016757">
    <property type="term" value="F:glycosyltransferase activity"/>
    <property type="evidence" value="ECO:0007669"/>
    <property type="project" value="TreeGrafter"/>
</dbReference>